<feature type="transmembrane region" description="Helical" evidence="8">
    <location>
        <begin position="214"/>
        <end position="235"/>
    </location>
</feature>
<comment type="caution">
    <text evidence="9">The sequence shown here is derived from an EMBL/GenBank/DDBJ whole genome shotgun (WGS) entry which is preliminary data.</text>
</comment>
<evidence type="ECO:0000256" key="7">
    <source>
        <dbReference type="ARBA" id="ARBA00023136"/>
    </source>
</evidence>
<feature type="transmembrane region" description="Helical" evidence="8">
    <location>
        <begin position="145"/>
        <end position="163"/>
    </location>
</feature>
<dbReference type="InterPro" id="IPR004761">
    <property type="entry name" value="Spore_GerAB"/>
</dbReference>
<dbReference type="Proteomes" id="UP000553776">
    <property type="component" value="Unassembled WGS sequence"/>
</dbReference>
<name>A0A841U9P1_9BACL</name>
<evidence type="ECO:0000256" key="1">
    <source>
        <dbReference type="ARBA" id="ARBA00004141"/>
    </source>
</evidence>
<comment type="similarity">
    <text evidence="2">Belongs to the amino acid-polyamine-organocation (APC) superfamily. Spore germination protein (SGP) (TC 2.A.3.9) family.</text>
</comment>
<feature type="transmembrane region" description="Helical" evidence="8">
    <location>
        <begin position="183"/>
        <end position="202"/>
    </location>
</feature>
<keyword evidence="6 8" id="KW-1133">Transmembrane helix</keyword>
<dbReference type="Pfam" id="PF03845">
    <property type="entry name" value="Spore_permease"/>
    <property type="match status" value="1"/>
</dbReference>
<evidence type="ECO:0000256" key="8">
    <source>
        <dbReference type="SAM" id="Phobius"/>
    </source>
</evidence>
<reference evidence="9 10" key="1">
    <citation type="submission" date="2020-08" db="EMBL/GenBank/DDBJ databases">
        <title>Cohnella phylogeny.</title>
        <authorList>
            <person name="Dunlap C."/>
        </authorList>
    </citation>
    <scope>NUCLEOTIDE SEQUENCE [LARGE SCALE GENOMIC DNA]</scope>
    <source>
        <strain evidence="9 10">DSM 25239</strain>
    </source>
</reference>
<accession>A0A841U9P1</accession>
<dbReference type="AlphaFoldDB" id="A0A841U9P1"/>
<dbReference type="PANTHER" id="PTHR34975:SF2">
    <property type="entry name" value="SPORE GERMINATION PROTEIN A2"/>
    <property type="match status" value="1"/>
</dbReference>
<keyword evidence="7 8" id="KW-0472">Membrane</keyword>
<dbReference type="EMBL" id="JACJVR010000110">
    <property type="protein sequence ID" value="MBB6694953.1"/>
    <property type="molecule type" value="Genomic_DNA"/>
</dbReference>
<proteinExistence type="inferred from homology"/>
<evidence type="ECO:0000313" key="10">
    <source>
        <dbReference type="Proteomes" id="UP000553776"/>
    </source>
</evidence>
<protein>
    <submittedName>
        <fullName evidence="9">Endospore germination permease</fullName>
    </submittedName>
</protein>
<dbReference type="NCBIfam" id="TIGR00912">
    <property type="entry name" value="2A0309"/>
    <property type="match status" value="1"/>
</dbReference>
<dbReference type="RefSeq" id="WP_185138915.1">
    <property type="nucleotide sequence ID" value="NZ_BORM01000018.1"/>
</dbReference>
<keyword evidence="4" id="KW-0309">Germination</keyword>
<comment type="subcellular location">
    <subcellularLocation>
        <location evidence="1">Membrane</location>
        <topology evidence="1">Multi-pass membrane protein</topology>
    </subcellularLocation>
</comment>
<keyword evidence="5 8" id="KW-0812">Transmembrane</keyword>
<gene>
    <name evidence="9" type="ORF">H7B90_26515</name>
</gene>
<sequence length="365" mass="41088">MESGGKISFLQACMILLLMNGLTNHVIVNPLLLDAAGRDSWISVLCTGFALLPWCAILALLMRRSGQRKLQPWLAERTHPAISWILLFPVCLQLYLIGGMTVIHTSTWTITNYLPASPKILLILTLTVLCALCAVWGLRVIAVTSGLLLPFVILLGFFVAISNGPEKNFQLLKPFVERGWTPVLDGMVFAGGGFVELIVLILMQHRLKTRVRPWQLMLFGLISLYIMIGPVIGAITEFGPKEAAKQLESPYEQWRLVKLGPYVEHVDFFSIYQWLSGASVRVSLALFLLAELLPFRRAGRRAWFIVAVAASYVIGAMIPINEYDFYLWMYRIYFPYSLLVASCISLVWFVVSLIKKPLPRKEEIA</sequence>
<feature type="transmembrane region" description="Helical" evidence="8">
    <location>
        <begin position="271"/>
        <end position="290"/>
    </location>
</feature>
<keyword evidence="3" id="KW-0813">Transport</keyword>
<evidence type="ECO:0000256" key="4">
    <source>
        <dbReference type="ARBA" id="ARBA00022544"/>
    </source>
</evidence>
<feature type="transmembrane region" description="Helical" evidence="8">
    <location>
        <begin position="40"/>
        <end position="61"/>
    </location>
</feature>
<dbReference type="GO" id="GO:0009847">
    <property type="term" value="P:spore germination"/>
    <property type="evidence" value="ECO:0007669"/>
    <property type="project" value="InterPro"/>
</dbReference>
<evidence type="ECO:0000313" key="9">
    <source>
        <dbReference type="EMBL" id="MBB6694953.1"/>
    </source>
</evidence>
<evidence type="ECO:0000256" key="5">
    <source>
        <dbReference type="ARBA" id="ARBA00022692"/>
    </source>
</evidence>
<feature type="transmembrane region" description="Helical" evidence="8">
    <location>
        <begin position="120"/>
        <end position="138"/>
    </location>
</feature>
<keyword evidence="10" id="KW-1185">Reference proteome</keyword>
<feature type="transmembrane region" description="Helical" evidence="8">
    <location>
        <begin position="7"/>
        <end position="28"/>
    </location>
</feature>
<evidence type="ECO:0000256" key="3">
    <source>
        <dbReference type="ARBA" id="ARBA00022448"/>
    </source>
</evidence>
<dbReference type="PANTHER" id="PTHR34975">
    <property type="entry name" value="SPORE GERMINATION PROTEIN A2"/>
    <property type="match status" value="1"/>
</dbReference>
<feature type="transmembrane region" description="Helical" evidence="8">
    <location>
        <begin position="81"/>
        <end position="100"/>
    </location>
</feature>
<organism evidence="9 10">
    <name type="scientific">Cohnella xylanilytica</name>
    <dbReference type="NCBI Taxonomy" id="557555"/>
    <lineage>
        <taxon>Bacteria</taxon>
        <taxon>Bacillati</taxon>
        <taxon>Bacillota</taxon>
        <taxon>Bacilli</taxon>
        <taxon>Bacillales</taxon>
        <taxon>Paenibacillaceae</taxon>
        <taxon>Cohnella</taxon>
    </lineage>
</organism>
<evidence type="ECO:0000256" key="6">
    <source>
        <dbReference type="ARBA" id="ARBA00022989"/>
    </source>
</evidence>
<evidence type="ECO:0000256" key="2">
    <source>
        <dbReference type="ARBA" id="ARBA00007998"/>
    </source>
</evidence>
<feature type="transmembrane region" description="Helical" evidence="8">
    <location>
        <begin position="332"/>
        <end position="354"/>
    </location>
</feature>
<dbReference type="GO" id="GO:0016020">
    <property type="term" value="C:membrane"/>
    <property type="evidence" value="ECO:0007669"/>
    <property type="project" value="UniProtKB-SubCell"/>
</dbReference>
<feature type="transmembrane region" description="Helical" evidence="8">
    <location>
        <begin position="302"/>
        <end position="320"/>
    </location>
</feature>